<evidence type="ECO:0000313" key="2">
    <source>
        <dbReference type="EMBL" id="KAF2246501.1"/>
    </source>
</evidence>
<reference evidence="2" key="1">
    <citation type="journal article" date="2020" name="Stud. Mycol.">
        <title>101 Dothideomycetes genomes: a test case for predicting lifestyles and emergence of pathogens.</title>
        <authorList>
            <person name="Haridas S."/>
            <person name="Albert R."/>
            <person name="Binder M."/>
            <person name="Bloem J."/>
            <person name="Labutti K."/>
            <person name="Salamov A."/>
            <person name="Andreopoulos B."/>
            <person name="Baker S."/>
            <person name="Barry K."/>
            <person name="Bills G."/>
            <person name="Bluhm B."/>
            <person name="Cannon C."/>
            <person name="Castanera R."/>
            <person name="Culley D."/>
            <person name="Daum C."/>
            <person name="Ezra D."/>
            <person name="Gonzalez J."/>
            <person name="Henrissat B."/>
            <person name="Kuo A."/>
            <person name="Liang C."/>
            <person name="Lipzen A."/>
            <person name="Lutzoni F."/>
            <person name="Magnuson J."/>
            <person name="Mondo S."/>
            <person name="Nolan M."/>
            <person name="Ohm R."/>
            <person name="Pangilinan J."/>
            <person name="Park H.-J."/>
            <person name="Ramirez L."/>
            <person name="Alfaro M."/>
            <person name="Sun H."/>
            <person name="Tritt A."/>
            <person name="Yoshinaga Y."/>
            <person name="Zwiers L.-H."/>
            <person name="Turgeon B."/>
            <person name="Goodwin S."/>
            <person name="Spatafora J."/>
            <person name="Crous P."/>
            <person name="Grigoriev I."/>
        </authorList>
    </citation>
    <scope>NUCLEOTIDE SEQUENCE</scope>
    <source>
        <strain evidence="2">CBS 122368</strain>
    </source>
</reference>
<name>A0A6A6I805_9PLEO</name>
<dbReference type="AlphaFoldDB" id="A0A6A6I805"/>
<dbReference type="GeneID" id="54582744"/>
<feature type="compositionally biased region" description="Basic residues" evidence="1">
    <location>
        <begin position="193"/>
        <end position="209"/>
    </location>
</feature>
<sequence>MASIFRDFSFESARTAEPAAVSVCPTSIAPAPPPARLPTPPPCSVGDLAHALTQQSLRVQVDPSCRFACEPLTPPSDELAFPAELLDRPQQLASQRLASATLRMQRQANTKMQCTSSRIKDISLLVRMIEERDQCRICEPKSSTPPSPPLSDEDEGVDMEYTPSDPKDALRFELPFWRAGEKPNNNGCARVSKGVRMRKRSTVPRRVPK</sequence>
<evidence type="ECO:0000313" key="3">
    <source>
        <dbReference type="Proteomes" id="UP000800094"/>
    </source>
</evidence>
<accession>A0A6A6I805</accession>
<dbReference type="Proteomes" id="UP000800094">
    <property type="component" value="Unassembled WGS sequence"/>
</dbReference>
<feature type="region of interest" description="Disordered" evidence="1">
    <location>
        <begin position="183"/>
        <end position="209"/>
    </location>
</feature>
<keyword evidence="3" id="KW-1185">Reference proteome</keyword>
<proteinExistence type="predicted"/>
<gene>
    <name evidence="2" type="ORF">BU26DRAFT_520962</name>
</gene>
<dbReference type="EMBL" id="ML987198">
    <property type="protein sequence ID" value="KAF2246501.1"/>
    <property type="molecule type" value="Genomic_DNA"/>
</dbReference>
<organism evidence="2 3">
    <name type="scientific">Trematosphaeria pertusa</name>
    <dbReference type="NCBI Taxonomy" id="390896"/>
    <lineage>
        <taxon>Eukaryota</taxon>
        <taxon>Fungi</taxon>
        <taxon>Dikarya</taxon>
        <taxon>Ascomycota</taxon>
        <taxon>Pezizomycotina</taxon>
        <taxon>Dothideomycetes</taxon>
        <taxon>Pleosporomycetidae</taxon>
        <taxon>Pleosporales</taxon>
        <taxon>Massarineae</taxon>
        <taxon>Trematosphaeriaceae</taxon>
        <taxon>Trematosphaeria</taxon>
    </lineage>
</organism>
<protein>
    <submittedName>
        <fullName evidence="2">Uncharacterized protein</fullName>
    </submittedName>
</protein>
<feature type="region of interest" description="Disordered" evidence="1">
    <location>
        <begin position="138"/>
        <end position="165"/>
    </location>
</feature>
<evidence type="ECO:0000256" key="1">
    <source>
        <dbReference type="SAM" id="MobiDB-lite"/>
    </source>
</evidence>
<dbReference type="OrthoDB" id="3910171at2759"/>
<dbReference type="RefSeq" id="XP_033681505.1">
    <property type="nucleotide sequence ID" value="XM_033829414.1"/>
</dbReference>